<evidence type="ECO:0000313" key="2">
    <source>
        <dbReference type="EMBL" id="QEW03323.1"/>
    </source>
</evidence>
<evidence type="ECO:0000256" key="1">
    <source>
        <dbReference type="SAM" id="MobiDB-lite"/>
    </source>
</evidence>
<dbReference type="KEGG" id="mlz:F6J85_09540"/>
<sequence length="71" mass="7725">MTSLASPTPRALAPSPADRLLLWLARELERVAQARIRARAERSAAPAEPSAGRMPRMHEHAAAVHLGLLPR</sequence>
<keyword evidence="3" id="KW-1185">Reference proteome</keyword>
<feature type="region of interest" description="Disordered" evidence="1">
    <location>
        <begin position="37"/>
        <end position="57"/>
    </location>
</feature>
<name>A0A5J6L417_9MICO</name>
<feature type="compositionally biased region" description="Low complexity" evidence="1">
    <location>
        <begin position="43"/>
        <end position="53"/>
    </location>
</feature>
<gene>
    <name evidence="2" type="ORF">F6J85_09540</name>
</gene>
<organism evidence="2 3">
    <name type="scientific">Microbacterium lushaniae</name>
    <dbReference type="NCBI Taxonomy" id="2614639"/>
    <lineage>
        <taxon>Bacteria</taxon>
        <taxon>Bacillati</taxon>
        <taxon>Actinomycetota</taxon>
        <taxon>Actinomycetes</taxon>
        <taxon>Micrococcales</taxon>
        <taxon>Microbacteriaceae</taxon>
        <taxon>Microbacterium</taxon>
    </lineage>
</organism>
<evidence type="ECO:0000313" key="3">
    <source>
        <dbReference type="Proteomes" id="UP000325516"/>
    </source>
</evidence>
<dbReference type="AlphaFoldDB" id="A0A5J6L417"/>
<dbReference type="RefSeq" id="WP_150924788.1">
    <property type="nucleotide sequence ID" value="NZ_CP044232.1"/>
</dbReference>
<accession>A0A5J6L417</accession>
<reference evidence="3" key="1">
    <citation type="submission" date="2019-09" db="EMBL/GenBank/DDBJ databases">
        <title>Mumia zhuanghuii sp. nov. isolated from the intestinal contents of plateau pika (Ochotona curzoniae) in the Qinghai-Tibet plateau of China.</title>
        <authorList>
            <person name="Tian Z."/>
        </authorList>
    </citation>
    <scope>NUCLEOTIDE SEQUENCE [LARGE SCALE GENOMIC DNA]</scope>
    <source>
        <strain evidence="3">L-031</strain>
    </source>
</reference>
<proteinExistence type="predicted"/>
<protein>
    <submittedName>
        <fullName evidence="2">Uncharacterized protein</fullName>
    </submittedName>
</protein>
<dbReference type="Proteomes" id="UP000325516">
    <property type="component" value="Chromosome"/>
</dbReference>
<dbReference type="EMBL" id="CP044232">
    <property type="protein sequence ID" value="QEW03323.1"/>
    <property type="molecule type" value="Genomic_DNA"/>
</dbReference>